<evidence type="ECO:0000313" key="4">
    <source>
        <dbReference type="Proteomes" id="UP000800035"/>
    </source>
</evidence>
<reference evidence="3" key="1">
    <citation type="journal article" date="2020" name="Stud. Mycol.">
        <title>101 Dothideomycetes genomes: a test case for predicting lifestyles and emergence of pathogens.</title>
        <authorList>
            <person name="Haridas S."/>
            <person name="Albert R."/>
            <person name="Binder M."/>
            <person name="Bloem J."/>
            <person name="Labutti K."/>
            <person name="Salamov A."/>
            <person name="Andreopoulos B."/>
            <person name="Baker S."/>
            <person name="Barry K."/>
            <person name="Bills G."/>
            <person name="Bluhm B."/>
            <person name="Cannon C."/>
            <person name="Castanera R."/>
            <person name="Culley D."/>
            <person name="Daum C."/>
            <person name="Ezra D."/>
            <person name="Gonzalez J."/>
            <person name="Henrissat B."/>
            <person name="Kuo A."/>
            <person name="Liang C."/>
            <person name="Lipzen A."/>
            <person name="Lutzoni F."/>
            <person name="Magnuson J."/>
            <person name="Mondo S."/>
            <person name="Nolan M."/>
            <person name="Ohm R."/>
            <person name="Pangilinan J."/>
            <person name="Park H.-J."/>
            <person name="Ramirez L."/>
            <person name="Alfaro M."/>
            <person name="Sun H."/>
            <person name="Tritt A."/>
            <person name="Yoshinaga Y."/>
            <person name="Zwiers L.-H."/>
            <person name="Turgeon B."/>
            <person name="Goodwin S."/>
            <person name="Spatafora J."/>
            <person name="Crous P."/>
            <person name="Grigoriev I."/>
        </authorList>
    </citation>
    <scope>NUCLEOTIDE SEQUENCE</scope>
    <source>
        <strain evidence="3">CBS 675.92</strain>
    </source>
</reference>
<feature type="domain" description="NWD NACHT-NTPase N-terminal" evidence="2">
    <location>
        <begin position="94"/>
        <end position="299"/>
    </location>
</feature>
<sequence length="402" mass="45203">MSELSEKASRRSKLKSFFTIRGSKGKQPSTGPSDPPQTPRPTPAISTPEHVNHDEDTKDLRNVEGSSQQHVHEKPVSEMVPADQDAMFVAARKELWRKAFQRLSDEEPDLAASYEELLRADAGVENEATFSPEVTDAIVTKQRSRMQSKQWTFSWFGKHQKFRDTAESVLTTINKVSGFVSIGMSAAPPFVSLPWSMATCLVAFVMSDFDAVNSAIEGLNEVTMVLANYSLAEKEFLLDPATKSGYEKTVISLYTAIFEYQARAAQYFASNTLERFGTNTITAPTWPDAITTVRTLERSCHVPIQTLAVSLNKKQFNNVDDLLNQGMKLMEQISRSVASDRAQRERLLKWISPISHLQDHADLRNQIGDAYLSSGQWLLQDESDFVPWKQSWQQSSRLDNLT</sequence>
<evidence type="ECO:0000313" key="3">
    <source>
        <dbReference type="EMBL" id="KAF1957280.1"/>
    </source>
</evidence>
<organism evidence="3 4">
    <name type="scientific">Byssothecium circinans</name>
    <dbReference type="NCBI Taxonomy" id="147558"/>
    <lineage>
        <taxon>Eukaryota</taxon>
        <taxon>Fungi</taxon>
        <taxon>Dikarya</taxon>
        <taxon>Ascomycota</taxon>
        <taxon>Pezizomycotina</taxon>
        <taxon>Dothideomycetes</taxon>
        <taxon>Pleosporomycetidae</taxon>
        <taxon>Pleosporales</taxon>
        <taxon>Massarineae</taxon>
        <taxon>Massarinaceae</taxon>
        <taxon>Byssothecium</taxon>
    </lineage>
</organism>
<dbReference type="Pfam" id="PF17100">
    <property type="entry name" value="NACHT_N"/>
    <property type="match status" value="1"/>
</dbReference>
<feature type="region of interest" description="Disordered" evidence="1">
    <location>
        <begin position="1"/>
        <end position="58"/>
    </location>
</feature>
<gene>
    <name evidence="3" type="ORF">CC80DRAFT_592578</name>
</gene>
<accession>A0A6A5TYZ6</accession>
<keyword evidence="4" id="KW-1185">Reference proteome</keyword>
<dbReference type="EMBL" id="ML976989">
    <property type="protein sequence ID" value="KAF1957280.1"/>
    <property type="molecule type" value="Genomic_DNA"/>
</dbReference>
<evidence type="ECO:0000259" key="2">
    <source>
        <dbReference type="Pfam" id="PF17100"/>
    </source>
</evidence>
<name>A0A6A5TYZ6_9PLEO</name>
<dbReference type="AlphaFoldDB" id="A0A6A5TYZ6"/>
<protein>
    <recommendedName>
        <fullName evidence="2">NWD NACHT-NTPase N-terminal domain-containing protein</fullName>
    </recommendedName>
</protein>
<dbReference type="Proteomes" id="UP000800035">
    <property type="component" value="Unassembled WGS sequence"/>
</dbReference>
<feature type="compositionally biased region" description="Pro residues" evidence="1">
    <location>
        <begin position="33"/>
        <end position="42"/>
    </location>
</feature>
<dbReference type="InterPro" id="IPR031359">
    <property type="entry name" value="NACHT_N"/>
</dbReference>
<evidence type="ECO:0000256" key="1">
    <source>
        <dbReference type="SAM" id="MobiDB-lite"/>
    </source>
</evidence>
<dbReference type="OrthoDB" id="7464126at2759"/>
<proteinExistence type="predicted"/>